<feature type="transmembrane region" description="Helical" evidence="1">
    <location>
        <begin position="117"/>
        <end position="141"/>
    </location>
</feature>
<dbReference type="KEGG" id="tbg:TbgDal_X10890"/>
<feature type="transmembrane region" description="Helical" evidence="1">
    <location>
        <begin position="51"/>
        <end position="78"/>
    </location>
</feature>
<sequence length="150" mass="17064">MFCFVVSFFFFLNDYRLISPSFLSMCFYGGFEWREGGCVSVSVPQTSRTFIYAYVYIYIYIYISMQLCVCISTCIFVSESGLITSSPIKMGLCCCQVAVSSSALTLIFHIFTLIASLFGLFVLLFFFLSFLFLFSSLSFFFRIICCSCCG</sequence>
<name>D0A402_TRYB9</name>
<feature type="transmembrane region" description="Helical" evidence="1">
    <location>
        <begin position="90"/>
        <end position="111"/>
    </location>
</feature>
<dbReference type="Proteomes" id="UP000002316">
    <property type="component" value="Chromosome 10"/>
</dbReference>
<protein>
    <submittedName>
        <fullName evidence="2">Uncharacterized protein</fullName>
    </submittedName>
</protein>
<dbReference type="AlphaFoldDB" id="D0A402"/>
<evidence type="ECO:0000313" key="3">
    <source>
        <dbReference type="Proteomes" id="UP000002316"/>
    </source>
</evidence>
<keyword evidence="1" id="KW-0472">Membrane</keyword>
<dbReference type="RefSeq" id="XP_011778260.1">
    <property type="nucleotide sequence ID" value="XM_011779958.1"/>
</dbReference>
<keyword evidence="1" id="KW-0812">Transmembrane</keyword>
<dbReference type="EMBL" id="FN554973">
    <property type="protein sequence ID" value="CBH15996.1"/>
    <property type="molecule type" value="Genomic_DNA"/>
</dbReference>
<organism evidence="2 3">
    <name type="scientific">Trypanosoma brucei gambiense (strain MHOM/CI/86/DAL972)</name>
    <dbReference type="NCBI Taxonomy" id="679716"/>
    <lineage>
        <taxon>Eukaryota</taxon>
        <taxon>Discoba</taxon>
        <taxon>Euglenozoa</taxon>
        <taxon>Kinetoplastea</taxon>
        <taxon>Metakinetoplastina</taxon>
        <taxon>Trypanosomatida</taxon>
        <taxon>Trypanosomatidae</taxon>
        <taxon>Trypanosoma</taxon>
    </lineage>
</organism>
<evidence type="ECO:0000313" key="2">
    <source>
        <dbReference type="EMBL" id="CBH15996.1"/>
    </source>
</evidence>
<gene>
    <name evidence="2" type="ORF">TbgDal_X10890</name>
</gene>
<proteinExistence type="predicted"/>
<dbReference type="GeneID" id="23864263"/>
<accession>D0A402</accession>
<reference evidence="3" key="1">
    <citation type="journal article" date="2010" name="PLoS Negl. Trop. Dis.">
        <title>The genome sequence of Trypanosoma brucei gambiense, causative agent of chronic human african trypanosomiasis.</title>
        <authorList>
            <person name="Jackson A.P."/>
            <person name="Sanders M."/>
            <person name="Berry A."/>
            <person name="McQuillan J."/>
            <person name="Aslett M.A."/>
            <person name="Quail M.A."/>
            <person name="Chukualim B."/>
            <person name="Capewell P."/>
            <person name="MacLeod A."/>
            <person name="Melville S.E."/>
            <person name="Gibson W."/>
            <person name="Barry J.D."/>
            <person name="Berriman M."/>
            <person name="Hertz-Fowler C."/>
        </authorList>
    </citation>
    <scope>NUCLEOTIDE SEQUENCE [LARGE SCALE GENOMIC DNA]</scope>
    <source>
        <strain evidence="3">MHOM/CI/86/DAL972</strain>
    </source>
</reference>
<evidence type="ECO:0000256" key="1">
    <source>
        <dbReference type="SAM" id="Phobius"/>
    </source>
</evidence>
<keyword evidence="1" id="KW-1133">Transmembrane helix</keyword>